<reference evidence="1 2" key="1">
    <citation type="submission" date="2016-10" db="EMBL/GenBank/DDBJ databases">
        <authorList>
            <person name="de Groot N.N."/>
        </authorList>
    </citation>
    <scope>NUCLEOTIDE SEQUENCE [LARGE SCALE GENOMIC DNA]</scope>
    <source>
        <strain evidence="1 2">DSM 15123</strain>
    </source>
</reference>
<evidence type="ECO:0000313" key="1">
    <source>
        <dbReference type="EMBL" id="SEN03506.1"/>
    </source>
</evidence>
<protein>
    <recommendedName>
        <fullName evidence="3">Beta-lactamase</fullName>
    </recommendedName>
</protein>
<dbReference type="PROSITE" id="PS51257">
    <property type="entry name" value="PROKAR_LIPOPROTEIN"/>
    <property type="match status" value="1"/>
</dbReference>
<dbReference type="EMBL" id="FOCW01000001">
    <property type="protein sequence ID" value="SEN03506.1"/>
    <property type="molecule type" value="Genomic_DNA"/>
</dbReference>
<organism evidence="1 2">
    <name type="scientific">Brachymonas denitrificans DSM 15123</name>
    <dbReference type="NCBI Taxonomy" id="1121117"/>
    <lineage>
        <taxon>Bacteria</taxon>
        <taxon>Pseudomonadati</taxon>
        <taxon>Pseudomonadota</taxon>
        <taxon>Betaproteobacteria</taxon>
        <taxon>Burkholderiales</taxon>
        <taxon>Comamonadaceae</taxon>
        <taxon>Brachymonas</taxon>
    </lineage>
</organism>
<proteinExistence type="predicted"/>
<gene>
    <name evidence="1" type="ORF">SAMN02745977_00225</name>
</gene>
<keyword evidence="2" id="KW-1185">Reference proteome</keyword>
<dbReference type="Proteomes" id="UP000199531">
    <property type="component" value="Unassembled WGS sequence"/>
</dbReference>
<accession>A0A1H8D8M1</accession>
<dbReference type="AlphaFoldDB" id="A0A1H8D8M1"/>
<sequence>MPVGLERRSFLVVVAGAPMLVALLQGCAAQEEEDTPDSWLDTASILQLERLLEGRLGVYAFNAANGVSVAYREQDRFALDSAQARSFFRKTLTEEEVSADSAQEAGTSPRALLETLLRLAPAGPASGLPAWRQRLREHGNTRRQLGDAVPQDWPVVMHAAQHGGSAYRAVLVFPPGRPAVGAVAMAEAQTAKSRNDILVAALRQSLRMLGLS</sequence>
<evidence type="ECO:0008006" key="3">
    <source>
        <dbReference type="Google" id="ProtNLM"/>
    </source>
</evidence>
<name>A0A1H8D8M1_9BURK</name>
<evidence type="ECO:0000313" key="2">
    <source>
        <dbReference type="Proteomes" id="UP000199531"/>
    </source>
</evidence>
<dbReference type="RefSeq" id="WP_143280525.1">
    <property type="nucleotide sequence ID" value="NZ_FOCW01000001.1"/>
</dbReference>